<keyword evidence="1" id="KW-0812">Transmembrane</keyword>
<sequence length="340" mass="39665">MFEHQFGALSSQYKLSPSGKYFVISLAFSNHEDSGKIFIFDVEERQLLFSGDFGIGHIYEFFYLNDTEDLYAKNHFGSYEIDKNGEVVDLEKVHSDAVLAADVYSIEYMERYLNDNKHSEKALRQVVHSLDRIIDSQFNEFHGMSWAALALRRRGEYLEMLDENQEAFLNYIDAIYLDAKIGVKRKLTRLSKILNLNWQDFTASDRALRIEQSCKLNREISIAKSAKDWEAIYDKNGKMVGVREVELQIKLEDEPQSIDLIDKSKKVKEKKSYINVFINIMLSFLHLTSYFIKPFLYLGHFFKTIIVKLFTLSLKFIYWVSVIIIGVIIFIVVLKFLLSV</sequence>
<evidence type="ECO:0000313" key="2">
    <source>
        <dbReference type="EMBL" id="AHG75444.1"/>
    </source>
</evidence>
<keyword evidence="1" id="KW-1133">Transmembrane helix</keyword>
<dbReference type="EMBL" id="CP006943">
    <property type="protein sequence ID" value="AHG75444.1"/>
    <property type="molecule type" value="Genomic_DNA"/>
</dbReference>
<dbReference type="STRING" id="1433287.X808_9210"/>
<feature type="transmembrane region" description="Helical" evidence="1">
    <location>
        <begin position="273"/>
        <end position="296"/>
    </location>
</feature>
<reference evidence="2 3" key="1">
    <citation type="submission" date="2013-12" db="EMBL/GenBank/DDBJ databases">
        <title>Annotation of the Mannheimia varigena USDA-ARS-USMARC-1296 complete genome.</title>
        <authorList>
            <person name="Harhay G.P."/>
            <person name="Clawson M.L."/>
            <person name="Murray R.W."/>
            <person name="Lubbers B.V."/>
            <person name="Heaton M.P."/>
            <person name="Chitko-Mckown C.G."/>
            <person name="Harhay D.M."/>
            <person name="Smith T.P.L."/>
        </authorList>
    </citation>
    <scope>NUCLEOTIDE SEQUENCE [LARGE SCALE GENOMIC DNA]</scope>
    <source>
        <strain evidence="2 3">USDA-ARS-USMARC-1296</strain>
    </source>
</reference>
<name>W0Q987_9PAST</name>
<evidence type="ECO:0000256" key="1">
    <source>
        <dbReference type="SAM" id="Phobius"/>
    </source>
</evidence>
<dbReference type="KEGG" id="mvi:X808_9210"/>
<protein>
    <submittedName>
        <fullName evidence="2">Uncharacterized protein</fullName>
    </submittedName>
</protein>
<dbReference type="AlphaFoldDB" id="W0Q987"/>
<dbReference type="PATRIC" id="fig|1433287.3.peg.918"/>
<dbReference type="HOGENOM" id="CLU_815862_0_0_6"/>
<feature type="transmembrane region" description="Helical" evidence="1">
    <location>
        <begin position="316"/>
        <end position="338"/>
    </location>
</feature>
<organism evidence="2 3">
    <name type="scientific">Mannheimia varigena USDA-ARS-USMARC-1296</name>
    <dbReference type="NCBI Taxonomy" id="1433287"/>
    <lineage>
        <taxon>Bacteria</taxon>
        <taxon>Pseudomonadati</taxon>
        <taxon>Pseudomonadota</taxon>
        <taxon>Gammaproteobacteria</taxon>
        <taxon>Pasteurellales</taxon>
        <taxon>Pasteurellaceae</taxon>
        <taxon>Mannheimia</taxon>
    </lineage>
</organism>
<gene>
    <name evidence="2" type="ORF">X808_9210</name>
</gene>
<evidence type="ECO:0000313" key="3">
    <source>
        <dbReference type="Proteomes" id="UP000066995"/>
    </source>
</evidence>
<dbReference type="Proteomes" id="UP000066995">
    <property type="component" value="Chromosome"/>
</dbReference>
<accession>W0Q987</accession>
<proteinExistence type="predicted"/>
<keyword evidence="3" id="KW-1185">Reference proteome</keyword>
<keyword evidence="1" id="KW-0472">Membrane</keyword>